<dbReference type="EMBL" id="ASVY01000002">
    <property type="protein sequence ID" value="EOT63066.1"/>
    <property type="molecule type" value="Genomic_DNA"/>
</dbReference>
<sequence length="68" mass="7705">MSYTKLSKETLDILDLNIIFNENFLKKERIKGRICQVLSGTLDYSAHTCPHCESEYQAAIIVGALPFI</sequence>
<dbReference type="AlphaFoldDB" id="R2QX88"/>
<comment type="caution">
    <text evidence="1">The sequence shown here is derived from an EMBL/GenBank/DDBJ whole genome shotgun (WGS) entry which is preliminary data.</text>
</comment>
<reference evidence="2 4" key="2">
    <citation type="submission" date="2013-03" db="EMBL/GenBank/DDBJ databases">
        <title>The Genome Sequence of Enterococcus haemoperoxidus BAA-382 (PacBio/Illumina hybrid assembly).</title>
        <authorList>
            <consortium name="The Broad Institute Genomics Platform"/>
            <consortium name="The Broad Institute Genome Sequencing Center for Infectious Disease"/>
            <person name="Earl A."/>
            <person name="Russ C."/>
            <person name="Gilmore M."/>
            <person name="Surin D."/>
            <person name="Walker B."/>
            <person name="Young S."/>
            <person name="Zeng Q."/>
            <person name="Gargeya S."/>
            <person name="Fitzgerald M."/>
            <person name="Haas B."/>
            <person name="Abouelleil A."/>
            <person name="Allen A.W."/>
            <person name="Alvarado L."/>
            <person name="Arachchi H.M."/>
            <person name="Berlin A.M."/>
            <person name="Chapman S.B."/>
            <person name="Gainer-Dewar J."/>
            <person name="Goldberg J."/>
            <person name="Griggs A."/>
            <person name="Gujja S."/>
            <person name="Hansen M."/>
            <person name="Howarth C."/>
            <person name="Imamovic A."/>
            <person name="Ireland A."/>
            <person name="Larimer J."/>
            <person name="McCowan C."/>
            <person name="Murphy C."/>
            <person name="Pearson M."/>
            <person name="Poon T.W."/>
            <person name="Priest M."/>
            <person name="Roberts A."/>
            <person name="Saif S."/>
            <person name="Shea T."/>
            <person name="Sisk P."/>
            <person name="Sykes S."/>
            <person name="Wortman J."/>
            <person name="Nusbaum C."/>
            <person name="Birren B."/>
        </authorList>
    </citation>
    <scope>NUCLEOTIDE SEQUENCE [LARGE SCALE GENOMIC DNA]</scope>
    <source>
        <strain evidence="2 4">ATCC BAA-382</strain>
    </source>
</reference>
<dbReference type="Proteomes" id="UP000013858">
    <property type="component" value="Unassembled WGS sequence"/>
</dbReference>
<evidence type="ECO:0000313" key="1">
    <source>
        <dbReference type="EMBL" id="EOH99943.1"/>
    </source>
</evidence>
<accession>R2QX88</accession>
<dbReference type="Proteomes" id="UP000014197">
    <property type="component" value="Unassembled WGS sequence"/>
</dbReference>
<evidence type="ECO:0000313" key="4">
    <source>
        <dbReference type="Proteomes" id="UP000014197"/>
    </source>
</evidence>
<proteinExistence type="predicted"/>
<dbReference type="PATRIC" id="fig|1158608.3.peg.320"/>
<evidence type="ECO:0000313" key="3">
    <source>
        <dbReference type="Proteomes" id="UP000013858"/>
    </source>
</evidence>
<dbReference type="EMBL" id="AJAR01000008">
    <property type="protein sequence ID" value="EOH99943.1"/>
    <property type="molecule type" value="Genomic_DNA"/>
</dbReference>
<reference evidence="1 3" key="1">
    <citation type="submission" date="2013-02" db="EMBL/GenBank/DDBJ databases">
        <title>The Genome Sequence of Enterococcus haemoperoxidus BAA-382.</title>
        <authorList>
            <consortium name="The Broad Institute Genome Sequencing Platform"/>
            <consortium name="The Broad Institute Genome Sequencing Center for Infectious Disease"/>
            <person name="Earl A.M."/>
            <person name="Gilmore M.S."/>
            <person name="Lebreton F."/>
            <person name="Walker B."/>
            <person name="Young S.K."/>
            <person name="Zeng Q."/>
            <person name="Gargeya S."/>
            <person name="Fitzgerald M."/>
            <person name="Haas B."/>
            <person name="Abouelleil A."/>
            <person name="Alvarado L."/>
            <person name="Arachchi H.M."/>
            <person name="Berlin A.M."/>
            <person name="Chapman S.B."/>
            <person name="Dewar J."/>
            <person name="Goldberg J."/>
            <person name="Griggs A."/>
            <person name="Gujja S."/>
            <person name="Hansen M."/>
            <person name="Howarth C."/>
            <person name="Imamovic A."/>
            <person name="Larimer J."/>
            <person name="McCowan C."/>
            <person name="Murphy C."/>
            <person name="Neiman D."/>
            <person name="Pearson M."/>
            <person name="Priest M."/>
            <person name="Roberts A."/>
            <person name="Saif S."/>
            <person name="Shea T."/>
            <person name="Sisk P."/>
            <person name="Sykes S."/>
            <person name="Wortman J."/>
            <person name="Nusbaum C."/>
            <person name="Birren B."/>
        </authorList>
    </citation>
    <scope>NUCLEOTIDE SEQUENCE [LARGE SCALE GENOMIC DNA]</scope>
    <source>
        <strain evidence="1 3">ATCC BAA-382</strain>
    </source>
</reference>
<gene>
    <name evidence="2" type="ORF">I583_02069</name>
    <name evidence="1" type="ORF">UAW_00343</name>
</gene>
<protein>
    <submittedName>
        <fullName evidence="1">Uncharacterized protein</fullName>
    </submittedName>
</protein>
<keyword evidence="4" id="KW-1185">Reference proteome</keyword>
<name>R2QX88_9ENTE</name>
<evidence type="ECO:0000313" key="2">
    <source>
        <dbReference type="EMBL" id="EOT63066.1"/>
    </source>
</evidence>
<organism evidence="1 3">
    <name type="scientific">Enterococcus haemoperoxidus ATCC BAA-382</name>
    <dbReference type="NCBI Taxonomy" id="1158608"/>
    <lineage>
        <taxon>Bacteria</taxon>
        <taxon>Bacillati</taxon>
        <taxon>Bacillota</taxon>
        <taxon>Bacilli</taxon>
        <taxon>Lactobacillales</taxon>
        <taxon>Enterococcaceae</taxon>
        <taxon>Enterococcus</taxon>
    </lineage>
</organism>